<organism evidence="1 2">
    <name type="scientific">Ectobacillus funiculus</name>
    <dbReference type="NCBI Taxonomy" id="137993"/>
    <lineage>
        <taxon>Bacteria</taxon>
        <taxon>Bacillati</taxon>
        <taxon>Bacillota</taxon>
        <taxon>Bacilli</taxon>
        <taxon>Bacillales</taxon>
        <taxon>Bacillaceae</taxon>
        <taxon>Ectobacillus</taxon>
    </lineage>
</organism>
<dbReference type="Pfam" id="PF13076">
    <property type="entry name" value="Fur_reg_FbpA"/>
    <property type="match status" value="1"/>
</dbReference>
<gene>
    <name evidence="1" type="ORF">ACFFMS_12260</name>
</gene>
<sequence length="53" mass="6486">MNNLLRYAIEQRKQYLIDQLIASGLYTKESTYLFRWTLSDLEQEYTFVKCMKK</sequence>
<dbReference type="EMBL" id="JBHMAF010000065">
    <property type="protein sequence ID" value="MFB9759215.1"/>
    <property type="molecule type" value="Genomic_DNA"/>
</dbReference>
<evidence type="ECO:0000313" key="2">
    <source>
        <dbReference type="Proteomes" id="UP001589609"/>
    </source>
</evidence>
<keyword evidence="2" id="KW-1185">Reference proteome</keyword>
<dbReference type="Proteomes" id="UP001589609">
    <property type="component" value="Unassembled WGS sequence"/>
</dbReference>
<reference evidence="1 2" key="1">
    <citation type="submission" date="2024-09" db="EMBL/GenBank/DDBJ databases">
        <authorList>
            <person name="Sun Q."/>
            <person name="Mori K."/>
        </authorList>
    </citation>
    <scope>NUCLEOTIDE SEQUENCE [LARGE SCALE GENOMIC DNA]</scope>
    <source>
        <strain evidence="1 2">JCM 11201</strain>
    </source>
</reference>
<name>A0ABV5WFV4_9BACI</name>
<proteinExistence type="predicted"/>
<protein>
    <submittedName>
        <fullName evidence="1">Fur-regulated basic protein FbpA</fullName>
    </submittedName>
</protein>
<accession>A0ABV5WFV4</accession>
<dbReference type="RefSeq" id="WP_129729291.1">
    <property type="nucleotide sequence ID" value="NZ_JBHMAF010000065.1"/>
</dbReference>
<evidence type="ECO:0000313" key="1">
    <source>
        <dbReference type="EMBL" id="MFB9759215.1"/>
    </source>
</evidence>
<dbReference type="InterPro" id="IPR025072">
    <property type="entry name" value="Fur_reg_FbpA"/>
</dbReference>
<comment type="caution">
    <text evidence="1">The sequence shown here is derived from an EMBL/GenBank/DDBJ whole genome shotgun (WGS) entry which is preliminary data.</text>
</comment>